<comment type="caution">
    <text evidence="2">The sequence shown here is derived from an EMBL/GenBank/DDBJ whole genome shotgun (WGS) entry which is preliminary data.</text>
</comment>
<evidence type="ECO:0000313" key="3">
    <source>
        <dbReference type="Proteomes" id="UP000480185"/>
    </source>
</evidence>
<name>A0A6G1X7G1_9BACI</name>
<keyword evidence="1" id="KW-1133">Transmembrane helix</keyword>
<keyword evidence="1" id="KW-0472">Membrane</keyword>
<reference evidence="2 3" key="1">
    <citation type="submission" date="2019-11" db="EMBL/GenBank/DDBJ databases">
        <authorList>
            <person name="Li J."/>
        </authorList>
    </citation>
    <scope>NUCLEOTIDE SEQUENCE [LARGE SCALE GENOMIC DNA]</scope>
    <source>
        <strain evidence="2 3">J4</strain>
    </source>
</reference>
<dbReference type="EMBL" id="WJNH01000006">
    <property type="protein sequence ID" value="MRG86869.1"/>
    <property type="molecule type" value="Genomic_DNA"/>
</dbReference>
<proteinExistence type="predicted"/>
<accession>A0A6G1X7G1</accession>
<feature type="transmembrane region" description="Helical" evidence="1">
    <location>
        <begin position="20"/>
        <end position="39"/>
    </location>
</feature>
<evidence type="ECO:0000256" key="1">
    <source>
        <dbReference type="SAM" id="Phobius"/>
    </source>
</evidence>
<dbReference type="RefSeq" id="WP_153728768.1">
    <property type="nucleotide sequence ID" value="NZ_WJNH01000006.1"/>
</dbReference>
<feature type="transmembrane region" description="Helical" evidence="1">
    <location>
        <begin position="205"/>
        <end position="224"/>
    </location>
</feature>
<keyword evidence="3" id="KW-1185">Reference proteome</keyword>
<organism evidence="2 3">
    <name type="scientific">Salinibacillus xinjiangensis</name>
    <dbReference type="NCBI Taxonomy" id="1229268"/>
    <lineage>
        <taxon>Bacteria</taxon>
        <taxon>Bacillati</taxon>
        <taxon>Bacillota</taxon>
        <taxon>Bacilli</taxon>
        <taxon>Bacillales</taxon>
        <taxon>Bacillaceae</taxon>
        <taxon>Salinibacillus</taxon>
    </lineage>
</organism>
<dbReference type="Proteomes" id="UP000480185">
    <property type="component" value="Unassembled WGS sequence"/>
</dbReference>
<evidence type="ECO:0000313" key="2">
    <source>
        <dbReference type="EMBL" id="MRG86869.1"/>
    </source>
</evidence>
<feature type="transmembrane region" description="Helical" evidence="1">
    <location>
        <begin position="88"/>
        <end position="104"/>
    </location>
</feature>
<keyword evidence="1" id="KW-0812">Transmembrane</keyword>
<dbReference type="OrthoDB" id="1681403at2"/>
<sequence length="252" mass="29679">MQNNTSYTLHKSNSLTRNHIHYQSPLMVAWWSIAFPGFGHYLVNSYLWGFIFMSFEYALNTFTHLNLSIYYSMIGEFQLAKQVLDKHWLLLYIVIYIFAVWDSYRRTVELNKVNQLALYDVSYIPAFKLSTIEANLLDKKVPWVGLVWTILLPSVAYVYLQKFWSFIFNAIWWVVILYNSNLLMGVHLSAEGNFTGAIDILDPQWTLYLPSIYGFSLFCAYTTINDNNRLFNLKQTQYLKANYQHMNLDGLF</sequence>
<protein>
    <submittedName>
        <fullName evidence="2">Uncharacterized protein</fullName>
    </submittedName>
</protein>
<feature type="transmembrane region" description="Helical" evidence="1">
    <location>
        <begin position="45"/>
        <end position="67"/>
    </location>
</feature>
<feature type="transmembrane region" description="Helical" evidence="1">
    <location>
        <begin position="141"/>
        <end position="159"/>
    </location>
</feature>
<feature type="transmembrane region" description="Helical" evidence="1">
    <location>
        <begin position="166"/>
        <end position="185"/>
    </location>
</feature>
<gene>
    <name evidence="2" type="ORF">GH754_11175</name>
</gene>
<dbReference type="AlphaFoldDB" id="A0A6G1X7G1"/>